<dbReference type="AlphaFoldDB" id="A0A378TKW5"/>
<dbReference type="Proteomes" id="UP000254978">
    <property type="component" value="Unassembled WGS sequence"/>
</dbReference>
<reference evidence="1 2" key="1">
    <citation type="submission" date="2018-06" db="EMBL/GenBank/DDBJ databases">
        <authorList>
            <consortium name="Pathogen Informatics"/>
            <person name="Doyle S."/>
        </authorList>
    </citation>
    <scope>NUCLEOTIDE SEQUENCE [LARGE SCALE GENOMIC DNA]</scope>
    <source>
        <strain evidence="1 2">NCTC10821</strain>
    </source>
</reference>
<sequence length="153" mass="16569">MAAIDGAWWPHTASVSNELPELIERLQPRLGVVENIRINWSATEGPLGFTDMWSRAAKSAHPCQAPRLMAVSGRDAAIRLLVIPYLTSPELGQLVLALAAARPVAMAPADPKLSKIGDYILSIATAESRRWCGEPETAALQHNTLKNNNGPVR</sequence>
<proteinExistence type="predicted"/>
<keyword evidence="2" id="KW-1185">Reference proteome</keyword>
<dbReference type="EMBL" id="UGQT01000001">
    <property type="protein sequence ID" value="STZ61448.1"/>
    <property type="molecule type" value="Genomic_DNA"/>
</dbReference>
<evidence type="ECO:0000313" key="2">
    <source>
        <dbReference type="Proteomes" id="UP000254978"/>
    </source>
</evidence>
<name>A0A378TKW5_9MYCO</name>
<dbReference type="Pfam" id="PF19457">
    <property type="entry name" value="DUF5994"/>
    <property type="match status" value="1"/>
</dbReference>
<protein>
    <submittedName>
        <fullName evidence="1">Uncharacterized protein</fullName>
    </submittedName>
</protein>
<evidence type="ECO:0000313" key="1">
    <source>
        <dbReference type="EMBL" id="STZ61448.1"/>
    </source>
</evidence>
<dbReference type="InterPro" id="IPR046036">
    <property type="entry name" value="DUF5994"/>
</dbReference>
<accession>A0A378TKW5</accession>
<gene>
    <name evidence="1" type="ORF">NCTC10821_05002</name>
</gene>
<organism evidence="1 2">
    <name type="scientific">Mycolicibacterium tokaiense</name>
    <dbReference type="NCBI Taxonomy" id="39695"/>
    <lineage>
        <taxon>Bacteria</taxon>
        <taxon>Bacillati</taxon>
        <taxon>Actinomycetota</taxon>
        <taxon>Actinomycetes</taxon>
        <taxon>Mycobacteriales</taxon>
        <taxon>Mycobacteriaceae</taxon>
        <taxon>Mycolicibacterium</taxon>
    </lineage>
</organism>